<evidence type="ECO:0000256" key="3">
    <source>
        <dbReference type="ARBA" id="ARBA00023027"/>
    </source>
</evidence>
<evidence type="ECO:0000256" key="1">
    <source>
        <dbReference type="ARBA" id="ARBA00007637"/>
    </source>
</evidence>
<sequence>MSARIVMVTGGSGAVGRILLDREPRAGWSYRVLDPVRLPEHLLDRADVSQIVGSVTDAEAVGRAMDGATDVVHLGALSVENTWESILEVNITGTRTVLEAAVRNGVGRFVFASSNHAVGFYAPRDAVGDLADASGALVDDAPARPDTYYGWSKAAGEELVRLYCERGAMRGVAVRIGHCFPEPLTGPRLPVWLSPRDAVALVDAALENDIAPFQIVWGVSANRRSWCSREGGRRIGFEPQDDSEIFAGRFPEHTTVDPTSPLGAHFVSVPLGEPMGVR</sequence>
<reference evidence="6" key="1">
    <citation type="journal article" date="2019" name="Int. J. Syst. Evol. Microbiol.">
        <title>The Global Catalogue of Microorganisms (GCM) 10K type strain sequencing project: providing services to taxonomists for standard genome sequencing and annotation.</title>
        <authorList>
            <consortium name="The Broad Institute Genomics Platform"/>
            <consortium name="The Broad Institute Genome Sequencing Center for Infectious Disease"/>
            <person name="Wu L."/>
            <person name="Ma J."/>
        </authorList>
    </citation>
    <scope>NUCLEOTIDE SEQUENCE [LARGE SCALE GENOMIC DNA]</scope>
    <source>
        <strain evidence="6">JCM 17024</strain>
    </source>
</reference>
<accession>A0ABP7N4E0</accession>
<evidence type="ECO:0000259" key="4">
    <source>
        <dbReference type="Pfam" id="PF01370"/>
    </source>
</evidence>
<comment type="similarity">
    <text evidence="1">Belongs to the NAD(P)-dependent epimerase/dehydratase family.</text>
</comment>
<comment type="caution">
    <text evidence="5">The sequence shown here is derived from an EMBL/GenBank/DDBJ whole genome shotgun (WGS) entry which is preliminary data.</text>
</comment>
<feature type="domain" description="NAD-dependent epimerase/dehydratase" evidence="4">
    <location>
        <begin position="6"/>
        <end position="180"/>
    </location>
</feature>
<dbReference type="PANTHER" id="PTHR43103:SF5">
    <property type="entry name" value="4-EPIMERASE, PUTATIVE (AFU_ORTHOLOGUE AFUA_7G00360)-RELATED"/>
    <property type="match status" value="1"/>
</dbReference>
<organism evidence="5 6">
    <name type="scientific">Microbacterium soli</name>
    <dbReference type="NCBI Taxonomy" id="446075"/>
    <lineage>
        <taxon>Bacteria</taxon>
        <taxon>Bacillati</taxon>
        <taxon>Actinomycetota</taxon>
        <taxon>Actinomycetes</taxon>
        <taxon>Micrococcales</taxon>
        <taxon>Microbacteriaceae</taxon>
        <taxon>Microbacterium</taxon>
    </lineage>
</organism>
<evidence type="ECO:0000256" key="2">
    <source>
        <dbReference type="ARBA" id="ARBA00023002"/>
    </source>
</evidence>
<keyword evidence="3" id="KW-0520">NAD</keyword>
<dbReference type="RefSeq" id="WP_344818793.1">
    <property type="nucleotide sequence ID" value="NZ_BAABCP010000001.1"/>
</dbReference>
<name>A0ABP7N4E0_9MICO</name>
<dbReference type="PANTHER" id="PTHR43103">
    <property type="entry name" value="NUCLEOSIDE-DIPHOSPHATE-SUGAR EPIMERASE"/>
    <property type="match status" value="1"/>
</dbReference>
<keyword evidence="2" id="KW-0560">Oxidoreductase</keyword>
<evidence type="ECO:0000313" key="6">
    <source>
        <dbReference type="Proteomes" id="UP001501591"/>
    </source>
</evidence>
<dbReference type="InterPro" id="IPR001509">
    <property type="entry name" value="Epimerase_deHydtase"/>
</dbReference>
<evidence type="ECO:0000313" key="5">
    <source>
        <dbReference type="EMBL" id="GAA3936761.1"/>
    </source>
</evidence>
<protein>
    <submittedName>
        <fullName evidence="5">NAD(P)-dependent oxidoreductase</fullName>
    </submittedName>
</protein>
<dbReference type="Proteomes" id="UP001501591">
    <property type="component" value="Unassembled WGS sequence"/>
</dbReference>
<proteinExistence type="inferred from homology"/>
<dbReference type="InterPro" id="IPR036291">
    <property type="entry name" value="NAD(P)-bd_dom_sf"/>
</dbReference>
<dbReference type="Pfam" id="PF01370">
    <property type="entry name" value="Epimerase"/>
    <property type="match status" value="1"/>
</dbReference>
<dbReference type="SUPFAM" id="SSF51735">
    <property type="entry name" value="NAD(P)-binding Rossmann-fold domains"/>
    <property type="match status" value="1"/>
</dbReference>
<dbReference type="EMBL" id="BAABCP010000001">
    <property type="protein sequence ID" value="GAA3936761.1"/>
    <property type="molecule type" value="Genomic_DNA"/>
</dbReference>
<keyword evidence="6" id="KW-1185">Reference proteome</keyword>
<dbReference type="Gene3D" id="3.40.50.720">
    <property type="entry name" value="NAD(P)-binding Rossmann-like Domain"/>
    <property type="match status" value="1"/>
</dbReference>
<gene>
    <name evidence="5" type="ORF">GCM10022383_13780</name>
</gene>